<dbReference type="InterPro" id="IPR036291">
    <property type="entry name" value="NAD(P)-bd_dom_sf"/>
</dbReference>
<dbReference type="Proteomes" id="UP001500503">
    <property type="component" value="Unassembled WGS sequence"/>
</dbReference>
<reference evidence="5" key="1">
    <citation type="journal article" date="2019" name="Int. J. Syst. Evol. Microbiol.">
        <title>The Global Catalogue of Microorganisms (GCM) 10K type strain sequencing project: providing services to taxonomists for standard genome sequencing and annotation.</title>
        <authorList>
            <consortium name="The Broad Institute Genomics Platform"/>
            <consortium name="The Broad Institute Genome Sequencing Center for Infectious Disease"/>
            <person name="Wu L."/>
            <person name="Ma J."/>
        </authorList>
    </citation>
    <scope>NUCLEOTIDE SEQUENCE [LARGE SCALE GENOMIC DNA]</scope>
    <source>
        <strain evidence="5">JCM 17933</strain>
    </source>
</reference>
<proteinExistence type="predicted"/>
<dbReference type="RefSeq" id="WP_425551005.1">
    <property type="nucleotide sequence ID" value="NZ_BAABHF010000044.1"/>
</dbReference>
<keyword evidence="5" id="KW-1185">Reference proteome</keyword>
<gene>
    <name evidence="4" type="ORF">GCM10023191_070550</name>
</gene>
<dbReference type="Gene3D" id="3.40.50.720">
    <property type="entry name" value="NAD(P)-binding Rossmann-like Domain"/>
    <property type="match status" value="1"/>
</dbReference>
<evidence type="ECO:0000259" key="3">
    <source>
        <dbReference type="Pfam" id="PF03807"/>
    </source>
</evidence>
<dbReference type="InterPro" id="IPR028939">
    <property type="entry name" value="P5C_Rdtase_cat_N"/>
</dbReference>
<name>A0ABP8QSU0_9ACTN</name>
<protein>
    <submittedName>
        <fullName evidence="4">NAD(P)-binding domain-containing protein</fullName>
    </submittedName>
</protein>
<dbReference type="Pfam" id="PF03807">
    <property type="entry name" value="F420_oxidored"/>
    <property type="match status" value="1"/>
</dbReference>
<evidence type="ECO:0000256" key="2">
    <source>
        <dbReference type="SAM" id="MobiDB-lite"/>
    </source>
</evidence>
<evidence type="ECO:0000313" key="5">
    <source>
        <dbReference type="Proteomes" id="UP001500503"/>
    </source>
</evidence>
<comment type="caution">
    <text evidence="4">The sequence shown here is derived from an EMBL/GenBank/DDBJ whole genome shotgun (WGS) entry which is preliminary data.</text>
</comment>
<accession>A0ABP8QSU0</accession>
<dbReference type="SUPFAM" id="SSF51735">
    <property type="entry name" value="NAD(P)-binding Rossmann-fold domains"/>
    <property type="match status" value="1"/>
</dbReference>
<organism evidence="4 5">
    <name type="scientific">Actinoallomurus oryzae</name>
    <dbReference type="NCBI Taxonomy" id="502180"/>
    <lineage>
        <taxon>Bacteria</taxon>
        <taxon>Bacillati</taxon>
        <taxon>Actinomycetota</taxon>
        <taxon>Actinomycetes</taxon>
        <taxon>Streptosporangiales</taxon>
        <taxon>Thermomonosporaceae</taxon>
        <taxon>Actinoallomurus</taxon>
    </lineage>
</organism>
<feature type="domain" description="Pyrroline-5-carboxylate reductase catalytic N-terminal" evidence="3">
    <location>
        <begin position="2"/>
        <end position="96"/>
    </location>
</feature>
<dbReference type="PANTHER" id="PTHR14239">
    <property type="entry name" value="DUDULIN-RELATED"/>
    <property type="match status" value="1"/>
</dbReference>
<dbReference type="EMBL" id="BAABHF010000044">
    <property type="protein sequence ID" value="GAA4509420.1"/>
    <property type="molecule type" value="Genomic_DNA"/>
</dbReference>
<keyword evidence="1" id="KW-0560">Oxidoreductase</keyword>
<evidence type="ECO:0000313" key="4">
    <source>
        <dbReference type="EMBL" id="GAA4509420.1"/>
    </source>
</evidence>
<feature type="region of interest" description="Disordered" evidence="2">
    <location>
        <begin position="202"/>
        <end position="221"/>
    </location>
</feature>
<evidence type="ECO:0000256" key="1">
    <source>
        <dbReference type="ARBA" id="ARBA00023002"/>
    </source>
</evidence>
<dbReference type="InterPro" id="IPR051267">
    <property type="entry name" value="STEAP_metalloreductase"/>
</dbReference>
<sequence>MRIGILGTGTLAAALGEGWARAGHEIVVGGRSYARARDLADRVGQGVRAAEPREVVTGRDAVLLAVTWDGVEDVLRAAGADGGSLAGTPLIDPTNPVEHGVGVLLTGHDDSMAERIAGLAPGAHVVKAFHLFPSDQWTRPGEAAVTVAMCGDDAAALEVVGDLVRAVGGAPAVLGPLDRARQLEEVAGFVIGLAFAGHDPGSAVPHVPSPGESLSHPDGVR</sequence>